<feature type="compositionally biased region" description="Basic and acidic residues" evidence="1">
    <location>
        <begin position="129"/>
        <end position="145"/>
    </location>
</feature>
<feature type="region of interest" description="Disordered" evidence="1">
    <location>
        <begin position="1"/>
        <end position="156"/>
    </location>
</feature>
<dbReference type="OMA" id="WAREQIM"/>
<sequence length="478" mass="53362">MGEAENKRPRLHNPVNKSEGRGAKGEVGTESQATGSAAGEGMGVSEEGQGSEAGKTVEHHTGPCGSVSAFSERKTSSRDEESAIGRKQRRQTSLTDMDKGVRPKGAQREPNRGGKEKLRTESVSTNILHGRDRDGVSNAAEREPTQTHTGTLPRPKTYASVANNQREPETGRMGGPFFGAAFEEEEDAHIAQYLESASDTRDPRKRFVVRFRYVGTDPNRDTRTYLTKTLMREVLKIAKEQVVAVVQLPGSRETDVCLASELAYWKFWAKCKAAQRASPSLLEGFEVAPLFKDDTRILTVIFRTTTIPEEDVARWVSRYAVILNGPYKRIDEEGFWTGEYRCVVSFKNQSQDNRQGKIPKYFFLGAERGITRYSGQPSACYHCGSYEYYSRTCTTQLCSRCCGKGHSTLACQRGIRCNLCEEAGHTYYWCPQAYYNRQDAEKLSKAEKMAQAGREKAWAREQIMRKTVDDSQGVGAGE</sequence>
<evidence type="ECO:0000259" key="2">
    <source>
        <dbReference type="Pfam" id="PF23057"/>
    </source>
</evidence>
<evidence type="ECO:0000313" key="5">
    <source>
        <dbReference type="Proteomes" id="UP000694545"/>
    </source>
</evidence>
<feature type="domain" description="Zinc finger CCHC" evidence="2">
    <location>
        <begin position="206"/>
        <end position="279"/>
    </location>
</feature>
<dbReference type="Pfam" id="PF23057">
    <property type="entry name" value="RBD_ZCCHC3_1st"/>
    <property type="match status" value="1"/>
</dbReference>
<name>A0A8D2Q869_VARKO</name>
<feature type="compositionally biased region" description="Basic and acidic residues" evidence="1">
    <location>
        <begin position="96"/>
        <end position="120"/>
    </location>
</feature>
<dbReference type="GO" id="GO:0002218">
    <property type="term" value="P:activation of innate immune response"/>
    <property type="evidence" value="ECO:0007669"/>
    <property type="project" value="InterPro"/>
</dbReference>
<dbReference type="Pfam" id="PF23058">
    <property type="entry name" value="RBD_ZCCHC3_2nd"/>
    <property type="match status" value="1"/>
</dbReference>
<organism evidence="4 5">
    <name type="scientific">Varanus komodoensis</name>
    <name type="common">Komodo dragon</name>
    <dbReference type="NCBI Taxonomy" id="61221"/>
    <lineage>
        <taxon>Eukaryota</taxon>
        <taxon>Metazoa</taxon>
        <taxon>Chordata</taxon>
        <taxon>Craniata</taxon>
        <taxon>Vertebrata</taxon>
        <taxon>Euteleostomi</taxon>
        <taxon>Lepidosauria</taxon>
        <taxon>Squamata</taxon>
        <taxon>Bifurcata</taxon>
        <taxon>Unidentata</taxon>
        <taxon>Episquamata</taxon>
        <taxon>Toxicofera</taxon>
        <taxon>Anguimorpha</taxon>
        <taxon>Paleoanguimorpha</taxon>
        <taxon>Varanoidea</taxon>
        <taxon>Varanidae</taxon>
        <taxon>Varanus</taxon>
    </lineage>
</organism>
<proteinExistence type="predicted"/>
<feature type="domain" description="Zinc finger CCHC" evidence="3">
    <location>
        <begin position="300"/>
        <end position="373"/>
    </location>
</feature>
<dbReference type="InterPro" id="IPR057810">
    <property type="entry name" value="RBD_ZCCHC3_1st"/>
</dbReference>
<reference evidence="4" key="1">
    <citation type="submission" date="2025-08" db="UniProtKB">
        <authorList>
            <consortium name="Ensembl"/>
        </authorList>
    </citation>
    <scope>IDENTIFICATION</scope>
</reference>
<dbReference type="InterPro" id="IPR042509">
    <property type="entry name" value="ZCCHC3"/>
</dbReference>
<accession>A0A8D2Q869</accession>
<dbReference type="GO" id="GO:0003690">
    <property type="term" value="F:double-stranded DNA binding"/>
    <property type="evidence" value="ECO:0007669"/>
    <property type="project" value="InterPro"/>
</dbReference>
<keyword evidence="5" id="KW-1185">Reference proteome</keyword>
<dbReference type="Ensembl" id="ENSVKKT00000026579.1">
    <property type="protein sequence ID" value="ENSVKKP00000025947.1"/>
    <property type="gene ID" value="ENSVKKG00000016978.1"/>
</dbReference>
<reference evidence="4" key="2">
    <citation type="submission" date="2025-09" db="UniProtKB">
        <authorList>
            <consortium name="Ensembl"/>
        </authorList>
    </citation>
    <scope>IDENTIFICATION</scope>
</reference>
<feature type="compositionally biased region" description="Basic and acidic residues" evidence="1">
    <location>
        <begin position="71"/>
        <end position="84"/>
    </location>
</feature>
<dbReference type="InterPro" id="IPR057811">
    <property type="entry name" value="RBD_ZCCHC3_2nd"/>
</dbReference>
<evidence type="ECO:0008006" key="6">
    <source>
        <dbReference type="Google" id="ProtNLM"/>
    </source>
</evidence>
<dbReference type="GO" id="GO:0003723">
    <property type="term" value="F:RNA binding"/>
    <property type="evidence" value="ECO:0007669"/>
    <property type="project" value="InterPro"/>
</dbReference>
<protein>
    <recommendedName>
        <fullName evidence="6">Gag-like protein</fullName>
    </recommendedName>
</protein>
<dbReference type="PANTHER" id="PTHR22639:SF7">
    <property type="entry name" value="CCHC-TYPE DOMAIN-CONTAINING PROTEIN"/>
    <property type="match status" value="1"/>
</dbReference>
<dbReference type="AlphaFoldDB" id="A0A8D2Q869"/>
<dbReference type="PANTHER" id="PTHR22639">
    <property type="entry name" value="GAG-RELATED PROTEIN"/>
    <property type="match status" value="1"/>
</dbReference>
<evidence type="ECO:0000256" key="1">
    <source>
        <dbReference type="SAM" id="MobiDB-lite"/>
    </source>
</evidence>
<evidence type="ECO:0000313" key="4">
    <source>
        <dbReference type="Ensembl" id="ENSVKKP00000025947.1"/>
    </source>
</evidence>
<dbReference type="Proteomes" id="UP000694545">
    <property type="component" value="Unplaced"/>
</dbReference>
<evidence type="ECO:0000259" key="3">
    <source>
        <dbReference type="Pfam" id="PF23058"/>
    </source>
</evidence>